<comment type="similarity">
    <text evidence="5">Belongs to the VAM6/VPS39 family.</text>
</comment>
<feature type="domain" description="CNH" evidence="8">
    <location>
        <begin position="14"/>
        <end position="289"/>
    </location>
</feature>
<dbReference type="OrthoDB" id="5325112at2759"/>
<feature type="region of interest" description="Disordered" evidence="7">
    <location>
        <begin position="426"/>
        <end position="446"/>
    </location>
</feature>
<evidence type="ECO:0000256" key="1">
    <source>
        <dbReference type="ARBA" id="ARBA00004184"/>
    </source>
</evidence>
<dbReference type="GO" id="GO:0006914">
    <property type="term" value="P:autophagy"/>
    <property type="evidence" value="ECO:0007669"/>
    <property type="project" value="TreeGrafter"/>
</dbReference>
<dbReference type="InterPro" id="IPR036322">
    <property type="entry name" value="WD40_repeat_dom_sf"/>
</dbReference>
<dbReference type="SMART" id="SM00036">
    <property type="entry name" value="CNH"/>
    <property type="match status" value="1"/>
</dbReference>
<sequence>MHDAYEASPILKLTVQIESMAAYDDNLLIGTREGHLLIYNVPMKSNEYGKLELLRYSKNFSKKRIVQVDVVPEYSLLILLTDDIICVHDLNSVNIQQINQLSKTKGATLFALDVQRAGSLTGVRLCVAVKRKLQLYYWKANNNQFEDLGDEPRNEISLSDVPRELAWCGETLIVGFHGLSYTLINLDGKTKELFPTGKPPKPSITKLSNSSFALGKDSQSIIMNTTGDLIQHNPVKWTDSPTATVWDDPYLLGIVHDTLEVYTLEGSLHIQTLADFNKARLLCRCKQGRVYIASISQVWCVSSVDVELQIRKLLEQNQFQLALKLTSLSDTTEEEKAKRTYKIQTLYAHHLFCNKKFQEAMKQFQELGTDPYEVIRLFPHLVSQSSNTNDVNEPVAGLPKLQDRDLENGLLALIGFLTEVRHNLMGSTDSKDKDNKTEKNKDKDKKAMTAVATEQLLKIIDTTLLKCYLQTNDAFVAPLLRLNHCHLAEAEKTLLMHQKYPELIILYQTKGQHKKALELLEKQSKQNDSSLRGTERTIQYLQHLGKDHMDLILKFSGWVLEQDPEQGLRIFMEDIQEVEQLPRPKVLDYLLRCHKDLVITYLEYVVRVWEDENPLFHNVLVHQYKEKCLASMSLAATPAEKQSGEHVRQKLQQFLEKSTQYTAETVLIQFPSDCLYEERAIILGRLGRHHQAISIYVNLLNDVPRAIQYCKNVYARYESQKNIEGGKCQDGADEVYVTLIQQLLKPEPFFVSGSSEIQKTAQPDLETALELLEQYASKITPINALQVLPDNVPIGRIRHFLEASLHNQLSERRKTQVLKGLLQAEHLQVQEQRMHYESKSVLMTEFNICPVCKKRFGNQSAFARYPNGEIVHYSCQERKT</sequence>
<evidence type="ECO:0000256" key="3">
    <source>
        <dbReference type="ARBA" id="ARBA00023136"/>
    </source>
</evidence>
<keyword evidence="10" id="KW-1185">Reference proteome</keyword>
<dbReference type="GO" id="GO:0012505">
    <property type="term" value="C:endomembrane system"/>
    <property type="evidence" value="ECO:0007669"/>
    <property type="project" value="UniProtKB-SubCell"/>
</dbReference>
<dbReference type="GO" id="GO:0006886">
    <property type="term" value="P:intracellular protein transport"/>
    <property type="evidence" value="ECO:0007669"/>
    <property type="project" value="UniProtKB-UniRule"/>
</dbReference>
<dbReference type="InterPro" id="IPR019452">
    <property type="entry name" value="VPS39/TGF_beta_rcpt-assoc_1"/>
</dbReference>
<comment type="caution">
    <text evidence="9">The sequence shown here is derived from an EMBL/GenBank/DDBJ whole genome shotgun (WGS) entry which is preliminary data.</text>
</comment>
<dbReference type="AlphaFoldDB" id="A0A8J2HEX0"/>
<comment type="subcellular location">
    <subcellularLocation>
        <location evidence="1">Endomembrane system</location>
        <topology evidence="1">Peripheral membrane protein</topology>
    </subcellularLocation>
    <subcellularLocation>
        <location evidence="2">Lysosome</location>
    </subcellularLocation>
</comment>
<dbReference type="PANTHER" id="PTHR12894">
    <property type="entry name" value="CNH DOMAIN CONTAINING"/>
    <property type="match status" value="1"/>
</dbReference>
<feature type="repeat" description="CHCR" evidence="6">
    <location>
        <begin position="574"/>
        <end position="752"/>
    </location>
</feature>
<evidence type="ECO:0000256" key="6">
    <source>
        <dbReference type="PROSITE-ProRule" id="PRU01006"/>
    </source>
</evidence>
<proteinExistence type="inferred from homology"/>
<dbReference type="GO" id="GO:0016020">
    <property type="term" value="C:membrane"/>
    <property type="evidence" value="ECO:0007669"/>
    <property type="project" value="TreeGrafter"/>
</dbReference>
<dbReference type="PANTHER" id="PTHR12894:SF49">
    <property type="entry name" value="VAM6_VPS39-LIKE PROTEIN"/>
    <property type="match status" value="1"/>
</dbReference>
<organism evidence="9 10">
    <name type="scientific">Cotesia congregata</name>
    <name type="common">Parasitoid wasp</name>
    <name type="synonym">Apanteles congregatus</name>
    <dbReference type="NCBI Taxonomy" id="51543"/>
    <lineage>
        <taxon>Eukaryota</taxon>
        <taxon>Metazoa</taxon>
        <taxon>Ecdysozoa</taxon>
        <taxon>Arthropoda</taxon>
        <taxon>Hexapoda</taxon>
        <taxon>Insecta</taxon>
        <taxon>Pterygota</taxon>
        <taxon>Neoptera</taxon>
        <taxon>Endopterygota</taxon>
        <taxon>Hymenoptera</taxon>
        <taxon>Apocrita</taxon>
        <taxon>Ichneumonoidea</taxon>
        <taxon>Braconidae</taxon>
        <taxon>Microgastrinae</taxon>
        <taxon>Cotesia</taxon>
    </lineage>
</organism>
<dbReference type="GO" id="GO:0034058">
    <property type="term" value="P:endosomal vesicle fusion"/>
    <property type="evidence" value="ECO:0007669"/>
    <property type="project" value="TreeGrafter"/>
</dbReference>
<dbReference type="Pfam" id="PF00780">
    <property type="entry name" value="CNH"/>
    <property type="match status" value="1"/>
</dbReference>
<accession>A0A8J2HEX0</accession>
<keyword evidence="3" id="KW-0472">Membrane</keyword>
<evidence type="ECO:0000259" key="8">
    <source>
        <dbReference type="PROSITE" id="PS50219"/>
    </source>
</evidence>
<evidence type="ECO:0000313" key="9">
    <source>
        <dbReference type="EMBL" id="CAG5097491.1"/>
    </source>
</evidence>
<dbReference type="SUPFAM" id="SSF50978">
    <property type="entry name" value="WD40 repeat-like"/>
    <property type="match status" value="1"/>
</dbReference>
<dbReference type="InterPro" id="IPR019453">
    <property type="entry name" value="VPS39/TGFA1_Znf"/>
</dbReference>
<evidence type="ECO:0000313" key="10">
    <source>
        <dbReference type="Proteomes" id="UP000786811"/>
    </source>
</evidence>
<dbReference type="InterPro" id="IPR032914">
    <property type="entry name" value="Vam6/VPS39/TRAP1"/>
</dbReference>
<dbReference type="Pfam" id="PF10366">
    <property type="entry name" value="Vps39_1"/>
    <property type="match status" value="1"/>
</dbReference>
<keyword evidence="4" id="KW-0458">Lysosome</keyword>
<dbReference type="GO" id="GO:0005764">
    <property type="term" value="C:lysosome"/>
    <property type="evidence" value="ECO:0007669"/>
    <property type="project" value="UniProtKB-SubCell"/>
</dbReference>
<dbReference type="InterPro" id="IPR000547">
    <property type="entry name" value="Clathrin_H-chain/VPS_repeat"/>
</dbReference>
<name>A0A8J2HEX0_COTCN</name>
<dbReference type="Proteomes" id="UP000786811">
    <property type="component" value="Unassembled WGS sequence"/>
</dbReference>
<evidence type="ECO:0000256" key="4">
    <source>
        <dbReference type="ARBA" id="ARBA00023228"/>
    </source>
</evidence>
<dbReference type="EMBL" id="CAJNRD030001121">
    <property type="protein sequence ID" value="CAG5097491.1"/>
    <property type="molecule type" value="Genomic_DNA"/>
</dbReference>
<dbReference type="Pfam" id="PF10367">
    <property type="entry name" value="zf-Vps39_C"/>
    <property type="match status" value="1"/>
</dbReference>
<feature type="compositionally biased region" description="Basic and acidic residues" evidence="7">
    <location>
        <begin position="429"/>
        <end position="446"/>
    </location>
</feature>
<dbReference type="PROSITE" id="PS50219">
    <property type="entry name" value="CNH"/>
    <property type="match status" value="1"/>
</dbReference>
<gene>
    <name evidence="9" type="ORF">HICCMSTLAB_LOCUS8734</name>
</gene>
<protein>
    <submittedName>
        <fullName evidence="9">Similar to VPS39: Vam6/Vps39-like protein (Homo sapiens)</fullName>
    </submittedName>
</protein>
<dbReference type="InterPro" id="IPR001180">
    <property type="entry name" value="CNH_dom"/>
</dbReference>
<dbReference type="PROSITE" id="PS50236">
    <property type="entry name" value="CHCR"/>
    <property type="match status" value="1"/>
</dbReference>
<evidence type="ECO:0000256" key="7">
    <source>
        <dbReference type="SAM" id="MobiDB-lite"/>
    </source>
</evidence>
<evidence type="ECO:0000256" key="5">
    <source>
        <dbReference type="ARBA" id="ARBA00038201"/>
    </source>
</evidence>
<evidence type="ECO:0000256" key="2">
    <source>
        <dbReference type="ARBA" id="ARBA00004371"/>
    </source>
</evidence>
<reference evidence="9" key="1">
    <citation type="submission" date="2021-04" db="EMBL/GenBank/DDBJ databases">
        <authorList>
            <person name="Chebbi M.A.C M."/>
        </authorList>
    </citation>
    <scope>NUCLEOTIDE SEQUENCE</scope>
</reference>